<keyword evidence="1" id="KW-0472">Membrane</keyword>
<dbReference type="Pfam" id="PF07963">
    <property type="entry name" value="N_methyl"/>
    <property type="match status" value="1"/>
</dbReference>
<evidence type="ECO:0000313" key="2">
    <source>
        <dbReference type="EMBL" id="TYB33074.1"/>
    </source>
</evidence>
<sequence>MMKAVLLTGILMKLNSGFTLIELLIALLISSFIIMGTYSLLDSTINVREFFSSQQNYHKIYKSLYQLINDDIISSADKQIRVQKSSMDDNSEVSFHTQNSLYFNQSMEVNVSYYVDDDGWLVREENHEILESPMVIKLINNVNSFTVQGYNGNEYSDRSFETKLLKFNIDINGRRYEVVTGAF</sequence>
<organism evidence="2 3">
    <name type="scientific">Flexistipes sinusarabici</name>
    <dbReference type="NCBI Taxonomy" id="2352"/>
    <lineage>
        <taxon>Bacteria</taxon>
        <taxon>Pseudomonadati</taxon>
        <taxon>Deferribacterota</taxon>
        <taxon>Deferribacteres</taxon>
        <taxon>Deferribacterales</taxon>
        <taxon>Flexistipitaceae</taxon>
        <taxon>Flexistipes</taxon>
    </lineage>
</organism>
<comment type="caution">
    <text evidence="2">The sequence shown here is derived from an EMBL/GenBank/DDBJ whole genome shotgun (WGS) entry which is preliminary data.</text>
</comment>
<dbReference type="AlphaFoldDB" id="A0A5D0MH80"/>
<reference evidence="2 3" key="1">
    <citation type="submission" date="2019-08" db="EMBL/GenBank/DDBJ databases">
        <title>Genomic characterization of a novel candidate phylum (ARYD3) from a high temperature, high salinity tertiary oil reservoir in north central Oklahoma, USA.</title>
        <authorList>
            <person name="Youssef N.H."/>
            <person name="Yadav A."/>
            <person name="Elshahed M.S."/>
        </authorList>
    </citation>
    <scope>NUCLEOTIDE SEQUENCE [LARGE SCALE GENOMIC DNA]</scope>
    <source>
        <strain evidence="2">ARYD1</strain>
    </source>
</reference>
<protein>
    <submittedName>
        <fullName evidence="2">Prepilin-type N-terminal cleavage/methylation domain-containing protein</fullName>
    </submittedName>
</protein>
<feature type="transmembrane region" description="Helical" evidence="1">
    <location>
        <begin position="20"/>
        <end position="41"/>
    </location>
</feature>
<keyword evidence="1" id="KW-0812">Transmembrane</keyword>
<dbReference type="InterPro" id="IPR012902">
    <property type="entry name" value="N_methyl_site"/>
</dbReference>
<accession>A0A5D0MH80</accession>
<gene>
    <name evidence="2" type="ORF">FXF49_08220</name>
</gene>
<dbReference type="EMBL" id="VSIV01000207">
    <property type="protein sequence ID" value="TYB33074.1"/>
    <property type="molecule type" value="Genomic_DNA"/>
</dbReference>
<name>A0A5D0MH80_FLESI</name>
<dbReference type="NCBIfam" id="TIGR02532">
    <property type="entry name" value="IV_pilin_GFxxxE"/>
    <property type="match status" value="1"/>
</dbReference>
<evidence type="ECO:0000313" key="3">
    <source>
        <dbReference type="Proteomes" id="UP000323337"/>
    </source>
</evidence>
<dbReference type="Proteomes" id="UP000323337">
    <property type="component" value="Unassembled WGS sequence"/>
</dbReference>
<dbReference type="PROSITE" id="PS00409">
    <property type="entry name" value="PROKAR_NTER_METHYL"/>
    <property type="match status" value="1"/>
</dbReference>
<evidence type="ECO:0000256" key="1">
    <source>
        <dbReference type="SAM" id="Phobius"/>
    </source>
</evidence>
<keyword evidence="1" id="KW-1133">Transmembrane helix</keyword>
<proteinExistence type="predicted"/>